<dbReference type="AlphaFoldDB" id="A0A4Q9DWQ2"/>
<dbReference type="InterPro" id="IPR027939">
    <property type="entry name" value="NMT1/THI5"/>
</dbReference>
<protein>
    <submittedName>
        <fullName evidence="3">Myristoyl transferase</fullName>
    </submittedName>
</protein>
<evidence type="ECO:0000313" key="3">
    <source>
        <dbReference type="EMBL" id="TBL79601.1"/>
    </source>
</evidence>
<feature type="region of interest" description="Disordered" evidence="1">
    <location>
        <begin position="19"/>
        <end position="54"/>
    </location>
</feature>
<keyword evidence="3" id="KW-0808">Transferase</keyword>
<evidence type="ECO:0000259" key="2">
    <source>
        <dbReference type="Pfam" id="PF09084"/>
    </source>
</evidence>
<sequence length="354" mass="38898">MLLFALSLSLVAGCGSGGATTEPAAAKETPKPAAAANAPAPAAANTPAPAPASAPVKAMTPVKLIEGWYAKGEDGGYFAALQQNYYKDSGVEMTIQPGGPQVSAVQLVASGKADFGISYADDILKAREQGIPIVGLLTAFQYTPQVLMFHPGEAIKSFEDLKGRSVYLTPGVLYWEFIKKKYKLDTVKEFNYTGQLVNFINDKKSLNQGYVTNEPYALKQQNIDVSFLKVADSGYANYADVLFATEDYIAKHPDVVEAVVKASQKGWGYYLDNYKTVNPFIQPYNPDMKVEAMDYEGEHEREYILTEETKAKGIGYMTQERWKTIQEQMLDLGALKKEQDVSKAFTTKFLQIKP</sequence>
<proteinExistence type="predicted"/>
<dbReference type="OrthoDB" id="9815602at2"/>
<organism evidence="3 4">
    <name type="scientific">Paenibacillus thalictri</name>
    <dbReference type="NCBI Taxonomy" id="2527873"/>
    <lineage>
        <taxon>Bacteria</taxon>
        <taxon>Bacillati</taxon>
        <taxon>Bacillota</taxon>
        <taxon>Bacilli</taxon>
        <taxon>Bacillales</taxon>
        <taxon>Paenibacillaceae</taxon>
        <taxon>Paenibacillus</taxon>
    </lineage>
</organism>
<dbReference type="GO" id="GO:0009228">
    <property type="term" value="P:thiamine biosynthetic process"/>
    <property type="evidence" value="ECO:0007669"/>
    <property type="project" value="InterPro"/>
</dbReference>
<keyword evidence="4" id="KW-1185">Reference proteome</keyword>
<name>A0A4Q9DWQ2_9BACL</name>
<gene>
    <name evidence="3" type="ORF">EYB31_11715</name>
</gene>
<comment type="caution">
    <text evidence="3">The sequence shown here is derived from an EMBL/GenBank/DDBJ whole genome shotgun (WGS) entry which is preliminary data.</text>
</comment>
<dbReference type="SUPFAM" id="SSF53850">
    <property type="entry name" value="Periplasmic binding protein-like II"/>
    <property type="match status" value="1"/>
</dbReference>
<feature type="domain" description="SsuA/THI5-like" evidence="2">
    <location>
        <begin position="76"/>
        <end position="273"/>
    </location>
</feature>
<dbReference type="PANTHER" id="PTHR31528">
    <property type="entry name" value="4-AMINO-5-HYDROXYMETHYL-2-METHYLPYRIMIDINE PHOSPHATE SYNTHASE THI11-RELATED"/>
    <property type="match status" value="1"/>
</dbReference>
<evidence type="ECO:0000313" key="4">
    <source>
        <dbReference type="Proteomes" id="UP000293142"/>
    </source>
</evidence>
<reference evidence="3 4" key="1">
    <citation type="submission" date="2019-02" db="EMBL/GenBank/DDBJ databases">
        <title>Paenibacillus sp. nov., isolated from surface-sterilized tissue of Thalictrum simplex L.</title>
        <authorList>
            <person name="Tuo L."/>
        </authorList>
    </citation>
    <scope>NUCLEOTIDE SEQUENCE [LARGE SCALE GENOMIC DNA]</scope>
    <source>
        <strain evidence="3 4">N2SHLJ1</strain>
    </source>
</reference>
<dbReference type="InterPro" id="IPR015168">
    <property type="entry name" value="SsuA/THI5"/>
</dbReference>
<dbReference type="Proteomes" id="UP000293142">
    <property type="component" value="Unassembled WGS sequence"/>
</dbReference>
<dbReference type="Pfam" id="PF09084">
    <property type="entry name" value="NMT1"/>
    <property type="match status" value="1"/>
</dbReference>
<dbReference type="RefSeq" id="WP_131013547.1">
    <property type="nucleotide sequence ID" value="NZ_SIRE01000007.1"/>
</dbReference>
<evidence type="ECO:0000256" key="1">
    <source>
        <dbReference type="SAM" id="MobiDB-lite"/>
    </source>
</evidence>
<dbReference type="PANTHER" id="PTHR31528:SF3">
    <property type="entry name" value="THIAMINE BIOSYNTHESIS PROTEIN HI_0357-RELATED"/>
    <property type="match status" value="1"/>
</dbReference>
<dbReference type="GO" id="GO:0016740">
    <property type="term" value="F:transferase activity"/>
    <property type="evidence" value="ECO:0007669"/>
    <property type="project" value="UniProtKB-KW"/>
</dbReference>
<dbReference type="Gene3D" id="3.40.190.10">
    <property type="entry name" value="Periplasmic binding protein-like II"/>
    <property type="match status" value="2"/>
</dbReference>
<accession>A0A4Q9DWQ2</accession>
<dbReference type="EMBL" id="SIRE01000007">
    <property type="protein sequence ID" value="TBL79601.1"/>
    <property type="molecule type" value="Genomic_DNA"/>
</dbReference>